<organism evidence="2 3">
    <name type="scientific">Candidatus Kerfeldbacteria bacterium CG15_BIG_FIL_POST_REV_8_21_14_020_45_12</name>
    <dbReference type="NCBI Taxonomy" id="2014247"/>
    <lineage>
        <taxon>Bacteria</taxon>
        <taxon>Candidatus Kerfeldiibacteriota</taxon>
    </lineage>
</organism>
<dbReference type="InterPro" id="IPR039418">
    <property type="entry name" value="LexA-like"/>
</dbReference>
<dbReference type="InterPro" id="IPR015927">
    <property type="entry name" value="Peptidase_S24_S26A/B/C"/>
</dbReference>
<protein>
    <recommendedName>
        <fullName evidence="1">Peptidase S24/S26A/S26B/S26C domain-containing protein</fullName>
    </recommendedName>
</protein>
<evidence type="ECO:0000313" key="2">
    <source>
        <dbReference type="EMBL" id="PIW36571.1"/>
    </source>
</evidence>
<feature type="domain" description="Peptidase S24/S26A/S26B/S26C" evidence="1">
    <location>
        <begin position="84"/>
        <end position="210"/>
    </location>
</feature>
<name>A0A2M7H2W5_9BACT</name>
<dbReference type="Pfam" id="PF00717">
    <property type="entry name" value="Peptidase_S24"/>
    <property type="match status" value="1"/>
</dbReference>
<dbReference type="Proteomes" id="UP000230292">
    <property type="component" value="Unassembled WGS sequence"/>
</dbReference>
<dbReference type="Gene3D" id="2.10.109.10">
    <property type="entry name" value="Umud Fragment, subunit A"/>
    <property type="match status" value="1"/>
</dbReference>
<accession>A0A2M7H2W5</accession>
<reference evidence="2 3" key="1">
    <citation type="submission" date="2017-09" db="EMBL/GenBank/DDBJ databases">
        <title>Depth-based differentiation of microbial function through sediment-hosted aquifers and enrichment of novel symbionts in the deep terrestrial subsurface.</title>
        <authorList>
            <person name="Probst A.J."/>
            <person name="Ladd B."/>
            <person name="Jarett J.K."/>
            <person name="Geller-Mcgrath D.E."/>
            <person name="Sieber C.M."/>
            <person name="Emerson J.B."/>
            <person name="Anantharaman K."/>
            <person name="Thomas B.C."/>
            <person name="Malmstrom R."/>
            <person name="Stieglmeier M."/>
            <person name="Klingl A."/>
            <person name="Woyke T."/>
            <person name="Ryan C.M."/>
            <person name="Banfield J.F."/>
        </authorList>
    </citation>
    <scope>NUCLEOTIDE SEQUENCE [LARGE SCALE GENOMIC DNA]</scope>
    <source>
        <strain evidence="2">CG15_BIG_FIL_POST_REV_8_21_14_020_45_12</strain>
    </source>
</reference>
<dbReference type="CDD" id="cd06529">
    <property type="entry name" value="S24_LexA-like"/>
    <property type="match status" value="1"/>
</dbReference>
<proteinExistence type="predicted"/>
<dbReference type="InterPro" id="IPR036286">
    <property type="entry name" value="LexA/Signal_pep-like_sf"/>
</dbReference>
<dbReference type="AlphaFoldDB" id="A0A2M7H2W5"/>
<evidence type="ECO:0000259" key="1">
    <source>
        <dbReference type="Pfam" id="PF00717"/>
    </source>
</evidence>
<evidence type="ECO:0000313" key="3">
    <source>
        <dbReference type="Proteomes" id="UP000230292"/>
    </source>
</evidence>
<gene>
    <name evidence="2" type="ORF">COW24_04630</name>
</gene>
<dbReference type="EMBL" id="PFGC01000047">
    <property type="protein sequence ID" value="PIW36571.1"/>
    <property type="molecule type" value="Genomic_DNA"/>
</dbReference>
<dbReference type="SUPFAM" id="SSF51306">
    <property type="entry name" value="LexA/Signal peptidase"/>
    <property type="match status" value="1"/>
</dbReference>
<comment type="caution">
    <text evidence="2">The sequence shown here is derived from an EMBL/GenBank/DDBJ whole genome shotgun (WGS) entry which is preliminary data.</text>
</comment>
<sequence>MYCIFMHEVQTAILHLANEHNLGELSYQEMANLVEVRLGYNVHKQTAKHHFEQLLKRKMLTGSKKSGDVRPSSTANSGLLLSLPIMGNANCGEALEVADDKVQGYVQISKRLIHVDSPAQLKRLFGLRAVGESMNTAAVGTKKQPIVDGDIVLVDPSFGGNTKDKYMVAVIEGAANIKRVVHDPEHNRVVLRSESNKKYPDIYLHEDDLEHVFFAGEVKGVIKA</sequence>